<reference evidence="4" key="1">
    <citation type="submission" date="2021-02" db="EMBL/GenBank/DDBJ databases">
        <authorList>
            <person name="Nowell W R."/>
        </authorList>
    </citation>
    <scope>NUCLEOTIDE SEQUENCE</scope>
</reference>
<name>A0A819VR90_9BILA</name>
<dbReference type="AlphaFoldDB" id="A0A819VR90"/>
<gene>
    <name evidence="2" type="ORF">FNK824_LOCUS311</name>
    <name evidence="3" type="ORF">JBS370_LOCUS8248</name>
    <name evidence="4" type="ORF">OTI717_LOCUS34589</name>
</gene>
<proteinExistence type="predicted"/>
<organism evidence="4 5">
    <name type="scientific">Rotaria sordida</name>
    <dbReference type="NCBI Taxonomy" id="392033"/>
    <lineage>
        <taxon>Eukaryota</taxon>
        <taxon>Metazoa</taxon>
        <taxon>Spiralia</taxon>
        <taxon>Gnathifera</taxon>
        <taxon>Rotifera</taxon>
        <taxon>Eurotatoria</taxon>
        <taxon>Bdelloidea</taxon>
        <taxon>Philodinida</taxon>
        <taxon>Philodinidae</taxon>
        <taxon>Rotaria</taxon>
    </lineage>
</organism>
<evidence type="ECO:0000313" key="2">
    <source>
        <dbReference type="EMBL" id="CAF3537875.1"/>
    </source>
</evidence>
<dbReference type="EMBL" id="CAJOBD010000518">
    <property type="protein sequence ID" value="CAF3681767.1"/>
    <property type="molecule type" value="Genomic_DNA"/>
</dbReference>
<sequence>MQTFTFLCNILQPVIGFMFYLSKYKLYHDKFVSASVRSLNQLFQVNLLPYLQGTEILHASISDHDQQTINENEEQDDQSENG</sequence>
<dbReference type="Proteomes" id="UP000663874">
    <property type="component" value="Unassembled WGS sequence"/>
</dbReference>
<evidence type="ECO:0000313" key="3">
    <source>
        <dbReference type="EMBL" id="CAF3681767.1"/>
    </source>
</evidence>
<accession>A0A819VR90</accession>
<evidence type="ECO:0000313" key="4">
    <source>
        <dbReference type="EMBL" id="CAF4113075.1"/>
    </source>
</evidence>
<dbReference type="Proteomes" id="UP000663823">
    <property type="component" value="Unassembled WGS sequence"/>
</dbReference>
<feature type="region of interest" description="Disordered" evidence="1">
    <location>
        <begin position="62"/>
        <end position="82"/>
    </location>
</feature>
<protein>
    <submittedName>
        <fullName evidence="4">Uncharacterized protein</fullName>
    </submittedName>
</protein>
<dbReference type="EMBL" id="CAJOBE010000012">
    <property type="protein sequence ID" value="CAF3537875.1"/>
    <property type="molecule type" value="Genomic_DNA"/>
</dbReference>
<evidence type="ECO:0000256" key="1">
    <source>
        <dbReference type="SAM" id="MobiDB-lite"/>
    </source>
</evidence>
<dbReference type="Proteomes" id="UP000663836">
    <property type="component" value="Unassembled WGS sequence"/>
</dbReference>
<dbReference type="EMBL" id="CAJOAX010012481">
    <property type="protein sequence ID" value="CAF4113075.1"/>
    <property type="molecule type" value="Genomic_DNA"/>
</dbReference>
<comment type="caution">
    <text evidence="4">The sequence shown here is derived from an EMBL/GenBank/DDBJ whole genome shotgun (WGS) entry which is preliminary data.</text>
</comment>
<evidence type="ECO:0000313" key="5">
    <source>
        <dbReference type="Proteomes" id="UP000663823"/>
    </source>
</evidence>
<feature type="compositionally biased region" description="Acidic residues" evidence="1">
    <location>
        <begin position="71"/>
        <end position="82"/>
    </location>
</feature>